<feature type="compositionally biased region" description="Gly residues" evidence="2">
    <location>
        <begin position="758"/>
        <end position="770"/>
    </location>
</feature>
<feature type="region of interest" description="Disordered" evidence="2">
    <location>
        <begin position="693"/>
        <end position="770"/>
    </location>
</feature>
<feature type="coiled-coil region" evidence="1">
    <location>
        <begin position="560"/>
        <end position="633"/>
    </location>
</feature>
<feature type="compositionally biased region" description="Low complexity" evidence="2">
    <location>
        <begin position="728"/>
        <end position="757"/>
    </location>
</feature>
<dbReference type="Pfam" id="PF04536">
    <property type="entry name" value="TPM_phosphatase"/>
    <property type="match status" value="1"/>
</dbReference>
<feature type="compositionally biased region" description="Polar residues" evidence="2">
    <location>
        <begin position="716"/>
        <end position="727"/>
    </location>
</feature>
<reference evidence="6 7" key="1">
    <citation type="journal article" date="2016" name="Nat. Commun.">
        <title>Thousands of microbial genomes shed light on interconnected biogeochemical processes in an aquifer system.</title>
        <authorList>
            <person name="Anantharaman K."/>
            <person name="Brown C.T."/>
            <person name="Hug L.A."/>
            <person name="Sharon I."/>
            <person name="Castelle C.J."/>
            <person name="Probst A.J."/>
            <person name="Thomas B.C."/>
            <person name="Singh A."/>
            <person name="Wilkins M.J."/>
            <person name="Karaoz U."/>
            <person name="Brodie E.L."/>
            <person name="Williams K.H."/>
            <person name="Hubbard S.S."/>
            <person name="Banfield J.F."/>
        </authorList>
    </citation>
    <scope>NUCLEOTIDE SEQUENCE [LARGE SCALE GENOMIC DNA]</scope>
</reference>
<keyword evidence="3" id="KW-0812">Transmembrane</keyword>
<dbReference type="InterPro" id="IPR007621">
    <property type="entry name" value="TPM_dom"/>
</dbReference>
<proteinExistence type="predicted"/>
<evidence type="ECO:0000313" key="6">
    <source>
        <dbReference type="EMBL" id="OGN10472.1"/>
    </source>
</evidence>
<dbReference type="Proteomes" id="UP000177167">
    <property type="component" value="Unassembled WGS sequence"/>
</dbReference>
<evidence type="ECO:0000313" key="7">
    <source>
        <dbReference type="Proteomes" id="UP000177167"/>
    </source>
</evidence>
<keyword evidence="1" id="KW-0175">Coiled coil</keyword>
<feature type="transmembrane region" description="Helical" evidence="3">
    <location>
        <begin position="189"/>
        <end position="210"/>
    </location>
</feature>
<dbReference type="EMBL" id="MGJP01000006">
    <property type="protein sequence ID" value="OGN10472.1"/>
    <property type="molecule type" value="Genomic_DNA"/>
</dbReference>
<dbReference type="AlphaFoldDB" id="A0A1F8FBF9"/>
<accession>A0A1F8FBF9</accession>
<comment type="caution">
    <text evidence="6">The sequence shown here is derived from an EMBL/GenBank/DDBJ whole genome shotgun (WGS) entry which is preliminary data.</text>
</comment>
<evidence type="ECO:0000256" key="3">
    <source>
        <dbReference type="SAM" id="Phobius"/>
    </source>
</evidence>
<feature type="domain" description="TPM" evidence="5">
    <location>
        <begin position="35"/>
        <end position="159"/>
    </location>
</feature>
<organism evidence="6 7">
    <name type="scientific">Candidatus Yanofskybacteria bacterium RIFCSPHIGHO2_02_FULL_41_11</name>
    <dbReference type="NCBI Taxonomy" id="1802675"/>
    <lineage>
        <taxon>Bacteria</taxon>
        <taxon>Candidatus Yanofskyibacteriota</taxon>
    </lineage>
</organism>
<feature type="compositionally biased region" description="Basic and acidic residues" evidence="2">
    <location>
        <begin position="693"/>
        <end position="706"/>
    </location>
</feature>
<feature type="signal peptide" evidence="4">
    <location>
        <begin position="1"/>
        <end position="21"/>
    </location>
</feature>
<keyword evidence="3" id="KW-0472">Membrane</keyword>
<sequence>MVNRKSLAVFLFIFLSNFGYAYAQAYPEICDPLLVDESGILGRQFEAVENAAKKVQDLGATVRIRVYSSTRYGENLDFLQEELESKCLSWRAPDGGTRNNLISLLLSVEDRGWGFFVGSQWANSLNRGVQNRLEDNYVFPRFRDNDFSGALIAGLEQITSILDAQAKGSVVGSGATAVIVQTEPTDFTGLWWVLFSIVLVGLVGGAFVVVQNKRKEEEKRRAAQQKALMAKRNVSGKVNSAYDALPVLEARIGALAQSVSENELSTLKNELAGIKQTVDSTSEAFTRIGMGKTDAEQNTLSAQEYVNIESEYNKLSSVVIPTAELETKLNNLARLSKELEGRLEVERVLLEGVNSQISAIEKEGFKADAARGIYKQACCSREEAGRAFSNGDLTNSDKLLKDAENGSNEALAAAKILPETRATILKDIDQIKTEIDKVNKFIDSGHAAFSAISAEFAEACWESVRGNGVEAEERLESARESVEEVAVLASMENQKWDQALDLITETSKQLKETVSLIRSIIALEKSLKNAKNDCQKEVQVAHTDIRNAWEYINQHDADISEQLEVELKDAEEILHSAVMELEKSKPNYLKVVKDAQMANEAADKILANARSEHEAMERLRQKAETSLRDATAACSKAREYIEDHSSDVGVEAKQRLNQATAKLPMITSTGDLEVKIKFAKDAEVLADDAYKGAKKNVDDAEEERDRARRRQAAASISVNFPRTPTYKSSPSRSSSPSLGSSRSWGSSSSRTGGSRSFSGGGGRVGGSRKW</sequence>
<name>A0A1F8FBF9_9BACT</name>
<keyword evidence="4" id="KW-0732">Signal</keyword>
<dbReference type="Gene3D" id="3.10.310.50">
    <property type="match status" value="1"/>
</dbReference>
<evidence type="ECO:0000256" key="2">
    <source>
        <dbReference type="SAM" id="MobiDB-lite"/>
    </source>
</evidence>
<keyword evidence="3" id="KW-1133">Transmembrane helix</keyword>
<gene>
    <name evidence="6" type="ORF">A3J46_06410</name>
</gene>
<evidence type="ECO:0000259" key="5">
    <source>
        <dbReference type="Pfam" id="PF04536"/>
    </source>
</evidence>
<evidence type="ECO:0000256" key="1">
    <source>
        <dbReference type="SAM" id="Coils"/>
    </source>
</evidence>
<protein>
    <recommendedName>
        <fullName evidence="5">TPM domain-containing protein</fullName>
    </recommendedName>
</protein>
<evidence type="ECO:0000256" key="4">
    <source>
        <dbReference type="SAM" id="SignalP"/>
    </source>
</evidence>
<feature type="chain" id="PRO_5009535504" description="TPM domain-containing protein" evidence="4">
    <location>
        <begin position="22"/>
        <end position="770"/>
    </location>
</feature>